<accession>A0A8J4VK93</accession>
<organism evidence="3 4">
    <name type="scientific">Castanea mollissima</name>
    <name type="common">Chinese chestnut</name>
    <dbReference type="NCBI Taxonomy" id="60419"/>
    <lineage>
        <taxon>Eukaryota</taxon>
        <taxon>Viridiplantae</taxon>
        <taxon>Streptophyta</taxon>
        <taxon>Embryophyta</taxon>
        <taxon>Tracheophyta</taxon>
        <taxon>Spermatophyta</taxon>
        <taxon>Magnoliopsida</taxon>
        <taxon>eudicotyledons</taxon>
        <taxon>Gunneridae</taxon>
        <taxon>Pentapetalae</taxon>
        <taxon>rosids</taxon>
        <taxon>fabids</taxon>
        <taxon>Fagales</taxon>
        <taxon>Fagaceae</taxon>
        <taxon>Castanea</taxon>
    </lineage>
</organism>
<gene>
    <name evidence="3" type="ORF">CMV_011855</name>
</gene>
<keyword evidence="2" id="KW-0677">Repeat</keyword>
<protein>
    <submittedName>
        <fullName evidence="3">Uncharacterized protein</fullName>
    </submittedName>
</protein>
<dbReference type="PANTHER" id="PTHR24412:SF441">
    <property type="entry name" value="KELCH-LIKE PROTEIN 28"/>
    <property type="match status" value="1"/>
</dbReference>
<name>A0A8J4VK93_9ROSI</name>
<dbReference type="InterPro" id="IPR006652">
    <property type="entry name" value="Kelch_1"/>
</dbReference>
<keyword evidence="1" id="KW-0880">Kelch repeat</keyword>
<sequence>MDPMEEEEVEENIGWGSLDDLDGEYEICICALNNVDGVSCYTIKVPDREARAPLSYFLTRPAAPLNLLIHGVQIREYSNFTPKDLSPFSVTSGEEEGPYASRDMALLNNHLYSVGGYAKLTRSEFEELRGGEYYPQHRIYMPTRSVWTLDLTCPDLGWKQLDQPMRNRRKDPKTIVVDGKLYVFGGLYGYKPIPEDSSSGRGWMEVYDPITEKWDSLPNPPFSSSGVGVRASFESIMFAHLELEEDKHQIMVVDLSNSEENNMCADIFKYNVMSSTWETWLQQHWTLLYPYAQCGRAVVVDHTKAYWACIVSMEKRNIECCIFGFDLKSESWARERLNPTPFLGESEYFFWTSPGLLHLSDHKFCLLLSSRNSSGEPSVKASNFLFCIVLDLSAFFYIYGDPERKPPLSVISVQKYSLDTGTDFLDCMITNRGTQPPKKKKPKTSEEV</sequence>
<reference evidence="3" key="1">
    <citation type="submission" date="2020-03" db="EMBL/GenBank/DDBJ databases">
        <title>Castanea mollissima Vanexum genome sequencing.</title>
        <authorList>
            <person name="Staton M."/>
        </authorList>
    </citation>
    <scope>NUCLEOTIDE SEQUENCE</scope>
    <source>
        <tissue evidence="3">Leaf</tissue>
    </source>
</reference>
<dbReference type="SUPFAM" id="SSF117281">
    <property type="entry name" value="Kelch motif"/>
    <property type="match status" value="1"/>
</dbReference>
<proteinExistence type="predicted"/>
<keyword evidence="4" id="KW-1185">Reference proteome</keyword>
<evidence type="ECO:0000256" key="1">
    <source>
        <dbReference type="ARBA" id="ARBA00022441"/>
    </source>
</evidence>
<dbReference type="Gene3D" id="2.120.10.80">
    <property type="entry name" value="Kelch-type beta propeller"/>
    <property type="match status" value="1"/>
</dbReference>
<dbReference type="Pfam" id="PF01344">
    <property type="entry name" value="Kelch_1"/>
    <property type="match status" value="1"/>
</dbReference>
<dbReference type="EMBL" id="JRKL02001477">
    <property type="protein sequence ID" value="KAF3963793.1"/>
    <property type="molecule type" value="Genomic_DNA"/>
</dbReference>
<dbReference type="PANTHER" id="PTHR24412">
    <property type="entry name" value="KELCH PROTEIN"/>
    <property type="match status" value="1"/>
</dbReference>
<evidence type="ECO:0000313" key="4">
    <source>
        <dbReference type="Proteomes" id="UP000737018"/>
    </source>
</evidence>
<dbReference type="InterPro" id="IPR015915">
    <property type="entry name" value="Kelch-typ_b-propeller"/>
</dbReference>
<evidence type="ECO:0000256" key="2">
    <source>
        <dbReference type="ARBA" id="ARBA00022737"/>
    </source>
</evidence>
<evidence type="ECO:0000313" key="3">
    <source>
        <dbReference type="EMBL" id="KAF3963793.1"/>
    </source>
</evidence>
<dbReference type="OrthoDB" id="1480588at2759"/>
<comment type="caution">
    <text evidence="3">The sequence shown here is derived from an EMBL/GenBank/DDBJ whole genome shotgun (WGS) entry which is preliminary data.</text>
</comment>
<dbReference type="Proteomes" id="UP000737018">
    <property type="component" value="Unassembled WGS sequence"/>
</dbReference>
<dbReference type="AlphaFoldDB" id="A0A8J4VK93"/>